<dbReference type="EMBL" id="CABFNB010000104">
    <property type="protein sequence ID" value="VTZ62381.1"/>
    <property type="molecule type" value="Genomic_DNA"/>
</dbReference>
<accession>A0A508WXR8</accession>
<name>A0A508WXR8_9HYPH</name>
<dbReference type="AlphaFoldDB" id="A0A508WXR8"/>
<sequence>MTMFLGRAGLKNMNVIESRS</sequence>
<gene>
    <name evidence="1" type="ORF">EMEDMD4_380042</name>
</gene>
<protein>
    <submittedName>
        <fullName evidence="1">Uncharacterized protein</fullName>
    </submittedName>
</protein>
<proteinExistence type="predicted"/>
<organism evidence="1">
    <name type="scientific">Sinorhizobium medicae</name>
    <dbReference type="NCBI Taxonomy" id="110321"/>
    <lineage>
        <taxon>Bacteria</taxon>
        <taxon>Pseudomonadati</taxon>
        <taxon>Pseudomonadota</taxon>
        <taxon>Alphaproteobacteria</taxon>
        <taxon>Hyphomicrobiales</taxon>
        <taxon>Rhizobiaceae</taxon>
        <taxon>Sinorhizobium/Ensifer group</taxon>
        <taxon>Sinorhizobium</taxon>
    </lineage>
</organism>
<evidence type="ECO:0000313" key="1">
    <source>
        <dbReference type="EMBL" id="VTZ62381.1"/>
    </source>
</evidence>
<reference evidence="1" key="1">
    <citation type="submission" date="2019-06" db="EMBL/GenBank/DDBJ databases">
        <authorList>
            <person name="Le Quere A."/>
            <person name="Colella S."/>
        </authorList>
    </citation>
    <scope>NUCLEOTIDE SEQUENCE</scope>
    <source>
        <strain evidence="1">EmedicaeMD41</strain>
    </source>
</reference>
<dbReference type="Proteomes" id="UP000507954">
    <property type="component" value="Unassembled WGS sequence"/>
</dbReference>